<dbReference type="EC" id="5.2.1.8" evidence="3 6"/>
<evidence type="ECO:0000313" key="9">
    <source>
        <dbReference type="EMBL" id="TZF90597.1"/>
    </source>
</evidence>
<dbReference type="Gene3D" id="3.10.50.40">
    <property type="match status" value="1"/>
</dbReference>
<dbReference type="OrthoDB" id="9814548at2"/>
<name>A0A5D8Z7F0_9GAMM</name>
<keyword evidence="10" id="KW-1185">Reference proteome</keyword>
<dbReference type="InterPro" id="IPR046357">
    <property type="entry name" value="PPIase_dom_sf"/>
</dbReference>
<comment type="similarity">
    <text evidence="2">Belongs to the FKBP-type PPIase family.</text>
</comment>
<gene>
    <name evidence="9" type="ORF">FW784_04605</name>
</gene>
<dbReference type="PROSITE" id="PS50059">
    <property type="entry name" value="FKBP_PPIASE"/>
    <property type="match status" value="1"/>
</dbReference>
<sequence>MKLTARGLAVLLASTAAIAVAAPPAAKPAPAKPVASAPTTAASLVTPRQKASYVVGFDLSQMLMPVAPDIDLKAFQEGLQGVLAGKSPTLTRERAAQINQALMQRIAARRGQAKTAPPEVSKVDVGHLVAMDLGPSLASIKDEVDMPLVFRTMSGLLAGQQPVMDESTRNAVRAEFTASVKQKIEAQRAAQSGTNKATGEKFLAENKTKKGVITTPSGLQYMVLRQGSGARPKPTDRVRVNYHGTLLDGTVFDSSYDRGGQPVEFMLNQVIPGWTEGVSMMPVGAKYRFWVPSELAYGEKGAGAQIGPNSTLVFDVELLAISP</sequence>
<proteinExistence type="inferred from homology"/>
<comment type="caution">
    <text evidence="9">The sequence shown here is derived from an EMBL/GenBank/DDBJ whole genome shotgun (WGS) entry which is preliminary data.</text>
</comment>
<evidence type="ECO:0000256" key="4">
    <source>
        <dbReference type="ARBA" id="ARBA00023110"/>
    </source>
</evidence>
<dbReference type="AlphaFoldDB" id="A0A5D8Z7F0"/>
<dbReference type="Pfam" id="PF01346">
    <property type="entry name" value="FKBP_N"/>
    <property type="match status" value="2"/>
</dbReference>
<dbReference type="InterPro" id="IPR036944">
    <property type="entry name" value="PPIase_FKBP_N_sf"/>
</dbReference>
<accession>A0A5D8Z7F0</accession>
<dbReference type="InterPro" id="IPR000774">
    <property type="entry name" value="PPIase_FKBP_N"/>
</dbReference>
<dbReference type="GO" id="GO:0006457">
    <property type="term" value="P:protein folding"/>
    <property type="evidence" value="ECO:0007669"/>
    <property type="project" value="InterPro"/>
</dbReference>
<organism evidence="9 10">
    <name type="scientific">Cognatilysobacter lacus</name>
    <dbReference type="NCBI Taxonomy" id="1643323"/>
    <lineage>
        <taxon>Bacteria</taxon>
        <taxon>Pseudomonadati</taxon>
        <taxon>Pseudomonadota</taxon>
        <taxon>Gammaproteobacteria</taxon>
        <taxon>Lysobacterales</taxon>
        <taxon>Lysobacteraceae</taxon>
        <taxon>Cognatilysobacter</taxon>
    </lineage>
</organism>
<feature type="domain" description="PPIase FKBP-type" evidence="8">
    <location>
        <begin position="235"/>
        <end position="322"/>
    </location>
</feature>
<evidence type="ECO:0000256" key="1">
    <source>
        <dbReference type="ARBA" id="ARBA00000971"/>
    </source>
</evidence>
<dbReference type="InterPro" id="IPR001179">
    <property type="entry name" value="PPIase_FKBP_dom"/>
</dbReference>
<evidence type="ECO:0000256" key="5">
    <source>
        <dbReference type="ARBA" id="ARBA00023235"/>
    </source>
</evidence>
<dbReference type="Pfam" id="PF00254">
    <property type="entry name" value="FKBP_C"/>
    <property type="match status" value="1"/>
</dbReference>
<evidence type="ECO:0000259" key="8">
    <source>
        <dbReference type="PROSITE" id="PS50059"/>
    </source>
</evidence>
<evidence type="ECO:0000256" key="3">
    <source>
        <dbReference type="ARBA" id="ARBA00013194"/>
    </source>
</evidence>
<evidence type="ECO:0000256" key="7">
    <source>
        <dbReference type="SAM" id="SignalP"/>
    </source>
</evidence>
<evidence type="ECO:0000313" key="10">
    <source>
        <dbReference type="Proteomes" id="UP000323164"/>
    </source>
</evidence>
<dbReference type="Gene3D" id="1.10.287.460">
    <property type="entry name" value="Peptidyl-prolyl cis-trans isomerase, FKBP-type, N-terminal domain"/>
    <property type="match status" value="2"/>
</dbReference>
<evidence type="ECO:0000256" key="2">
    <source>
        <dbReference type="ARBA" id="ARBA00006577"/>
    </source>
</evidence>
<dbReference type="EMBL" id="VTRV01000033">
    <property type="protein sequence ID" value="TZF90597.1"/>
    <property type="molecule type" value="Genomic_DNA"/>
</dbReference>
<dbReference type="PANTHER" id="PTHR43811:SF57">
    <property type="entry name" value="FKBP-TYPE PEPTIDYL-PROLYL CIS-TRANS ISOMERASE FKPA-RELATED"/>
    <property type="match status" value="1"/>
</dbReference>
<dbReference type="GO" id="GO:0003755">
    <property type="term" value="F:peptidyl-prolyl cis-trans isomerase activity"/>
    <property type="evidence" value="ECO:0007669"/>
    <property type="project" value="UniProtKB-KW"/>
</dbReference>
<dbReference type="PANTHER" id="PTHR43811">
    <property type="entry name" value="FKBP-TYPE PEPTIDYL-PROLYL CIS-TRANS ISOMERASE FKPA"/>
    <property type="match status" value="1"/>
</dbReference>
<feature type="signal peptide" evidence="7">
    <location>
        <begin position="1"/>
        <end position="21"/>
    </location>
</feature>
<evidence type="ECO:0000256" key="6">
    <source>
        <dbReference type="PROSITE-ProRule" id="PRU00277"/>
    </source>
</evidence>
<keyword evidence="4 6" id="KW-0697">Rotamase</keyword>
<keyword evidence="7" id="KW-0732">Signal</keyword>
<dbReference type="FunFam" id="3.10.50.40:FF:000006">
    <property type="entry name" value="Peptidyl-prolyl cis-trans isomerase"/>
    <property type="match status" value="1"/>
</dbReference>
<dbReference type="Proteomes" id="UP000323164">
    <property type="component" value="Unassembled WGS sequence"/>
</dbReference>
<protein>
    <recommendedName>
        <fullName evidence="3 6">peptidylprolyl isomerase</fullName>
        <ecNumber evidence="3 6">5.2.1.8</ecNumber>
    </recommendedName>
</protein>
<dbReference type="SUPFAM" id="SSF54534">
    <property type="entry name" value="FKBP-like"/>
    <property type="match status" value="1"/>
</dbReference>
<dbReference type="RefSeq" id="WP_149352188.1">
    <property type="nucleotide sequence ID" value="NZ_VTRV01000033.1"/>
</dbReference>
<comment type="catalytic activity">
    <reaction evidence="1 6">
        <text>[protein]-peptidylproline (omega=180) = [protein]-peptidylproline (omega=0)</text>
        <dbReference type="Rhea" id="RHEA:16237"/>
        <dbReference type="Rhea" id="RHEA-COMP:10747"/>
        <dbReference type="Rhea" id="RHEA-COMP:10748"/>
        <dbReference type="ChEBI" id="CHEBI:83833"/>
        <dbReference type="ChEBI" id="CHEBI:83834"/>
        <dbReference type="EC" id="5.2.1.8"/>
    </reaction>
</comment>
<keyword evidence="5 6" id="KW-0413">Isomerase</keyword>
<reference evidence="9 10" key="1">
    <citation type="submission" date="2019-08" db="EMBL/GenBank/DDBJ databases">
        <title>Draft genome sequence of Lysobacter sp. UKS-15.</title>
        <authorList>
            <person name="Im W.-T."/>
        </authorList>
    </citation>
    <scope>NUCLEOTIDE SEQUENCE [LARGE SCALE GENOMIC DNA]</scope>
    <source>
        <strain evidence="9 10">UKS-15</strain>
    </source>
</reference>
<feature type="chain" id="PRO_5022821738" description="peptidylprolyl isomerase" evidence="7">
    <location>
        <begin position="22"/>
        <end position="323"/>
    </location>
</feature>